<keyword evidence="3" id="KW-1185">Reference proteome</keyword>
<dbReference type="Proteomes" id="UP001500051">
    <property type="component" value="Unassembled WGS sequence"/>
</dbReference>
<feature type="signal peptide" evidence="1">
    <location>
        <begin position="1"/>
        <end position="18"/>
    </location>
</feature>
<keyword evidence="1" id="KW-0732">Signal</keyword>
<accession>A0ABP7DAV5</accession>
<sequence length="157" mass="16243">MRLLRAMVAVLALTLALAACDSGTSQPSPPPTSGPPMDSVEAFQAFSGLTIPATAEDVTVRVVGTSAGQPEYLVTFSAPSTALDDFAVSGGMQRPLRVITIPESVRERFDYRGDSSTGAAVAEASLPADGSIQRLLLAIGTKTPTSTVRVSAYKMPA</sequence>
<reference evidence="3" key="1">
    <citation type="journal article" date="2019" name="Int. J. Syst. Evol. Microbiol.">
        <title>The Global Catalogue of Microorganisms (GCM) 10K type strain sequencing project: providing services to taxonomists for standard genome sequencing and annotation.</title>
        <authorList>
            <consortium name="The Broad Institute Genomics Platform"/>
            <consortium name="The Broad Institute Genome Sequencing Center for Infectious Disease"/>
            <person name="Wu L."/>
            <person name="Ma J."/>
        </authorList>
    </citation>
    <scope>NUCLEOTIDE SEQUENCE [LARGE SCALE GENOMIC DNA]</scope>
    <source>
        <strain evidence="3">JCM 16548</strain>
    </source>
</reference>
<name>A0ABP7DAV5_9ACTN</name>
<protein>
    <recommendedName>
        <fullName evidence="4">Lipoprotein</fullName>
    </recommendedName>
</protein>
<gene>
    <name evidence="2" type="ORF">GCM10022204_18050</name>
</gene>
<dbReference type="PROSITE" id="PS51257">
    <property type="entry name" value="PROKAR_LIPOPROTEIN"/>
    <property type="match status" value="1"/>
</dbReference>
<dbReference type="EMBL" id="BAAAYX010000004">
    <property type="protein sequence ID" value="GAA3701609.1"/>
    <property type="molecule type" value="Genomic_DNA"/>
</dbReference>
<organism evidence="2 3">
    <name type="scientific">Microlunatus aurantiacus</name>
    <dbReference type="NCBI Taxonomy" id="446786"/>
    <lineage>
        <taxon>Bacteria</taxon>
        <taxon>Bacillati</taxon>
        <taxon>Actinomycetota</taxon>
        <taxon>Actinomycetes</taxon>
        <taxon>Propionibacteriales</taxon>
        <taxon>Propionibacteriaceae</taxon>
        <taxon>Microlunatus</taxon>
    </lineage>
</organism>
<evidence type="ECO:0000313" key="2">
    <source>
        <dbReference type="EMBL" id="GAA3701609.1"/>
    </source>
</evidence>
<evidence type="ECO:0000313" key="3">
    <source>
        <dbReference type="Proteomes" id="UP001500051"/>
    </source>
</evidence>
<dbReference type="RefSeq" id="WP_344811996.1">
    <property type="nucleotide sequence ID" value="NZ_BAAAYX010000004.1"/>
</dbReference>
<evidence type="ECO:0008006" key="4">
    <source>
        <dbReference type="Google" id="ProtNLM"/>
    </source>
</evidence>
<proteinExistence type="predicted"/>
<comment type="caution">
    <text evidence="2">The sequence shown here is derived from an EMBL/GenBank/DDBJ whole genome shotgun (WGS) entry which is preliminary data.</text>
</comment>
<evidence type="ECO:0000256" key="1">
    <source>
        <dbReference type="SAM" id="SignalP"/>
    </source>
</evidence>
<feature type="chain" id="PRO_5046534721" description="Lipoprotein" evidence="1">
    <location>
        <begin position="19"/>
        <end position="157"/>
    </location>
</feature>